<dbReference type="EMBL" id="PYDT01000009">
    <property type="protein sequence ID" value="THU51685.1"/>
    <property type="molecule type" value="Genomic_DNA"/>
</dbReference>
<proteinExistence type="predicted"/>
<evidence type="ECO:0000313" key="2">
    <source>
        <dbReference type="Proteomes" id="UP000317650"/>
    </source>
</evidence>
<keyword evidence="2" id="KW-1185">Reference proteome</keyword>
<protein>
    <submittedName>
        <fullName evidence="1">Uncharacterized protein</fullName>
    </submittedName>
</protein>
<gene>
    <name evidence="1" type="ORF">C4D60_Mb06t33660</name>
</gene>
<comment type="caution">
    <text evidence="1">The sequence shown here is derived from an EMBL/GenBank/DDBJ whole genome shotgun (WGS) entry which is preliminary data.</text>
</comment>
<organism evidence="1 2">
    <name type="scientific">Musa balbisiana</name>
    <name type="common">Banana</name>
    <dbReference type="NCBI Taxonomy" id="52838"/>
    <lineage>
        <taxon>Eukaryota</taxon>
        <taxon>Viridiplantae</taxon>
        <taxon>Streptophyta</taxon>
        <taxon>Embryophyta</taxon>
        <taxon>Tracheophyta</taxon>
        <taxon>Spermatophyta</taxon>
        <taxon>Magnoliopsida</taxon>
        <taxon>Liliopsida</taxon>
        <taxon>Zingiberales</taxon>
        <taxon>Musaceae</taxon>
        <taxon>Musa</taxon>
    </lineage>
</organism>
<dbReference type="AlphaFoldDB" id="A0A4S8ISP6"/>
<dbReference type="Proteomes" id="UP000317650">
    <property type="component" value="Chromosome 6"/>
</dbReference>
<accession>A0A4S8ISP6</accession>
<reference evidence="1 2" key="1">
    <citation type="journal article" date="2019" name="Nat. Plants">
        <title>Genome sequencing of Musa balbisiana reveals subgenome evolution and function divergence in polyploid bananas.</title>
        <authorList>
            <person name="Yao X."/>
        </authorList>
    </citation>
    <scope>NUCLEOTIDE SEQUENCE [LARGE SCALE GENOMIC DNA]</scope>
    <source>
        <strain evidence="2">cv. DH-PKW</strain>
        <tissue evidence="1">Leaves</tissue>
    </source>
</reference>
<sequence length="113" mass="12917">MQGSCHCYHYYLYMQRRPTALLDGKAKAEGIWRGARNAYHPHYACHSPERFSGDEAVNDATDGGDAFNKGVLNDTPRLFLPASNRPPLHGLKLAGREREREREREWTVVYSNP</sequence>
<name>A0A4S8ISP6_MUSBA</name>
<evidence type="ECO:0000313" key="1">
    <source>
        <dbReference type="EMBL" id="THU51685.1"/>
    </source>
</evidence>